<reference evidence="1 3" key="1">
    <citation type="submission" date="2019-01" db="EMBL/GenBank/DDBJ databases">
        <title>Brevundimonas diminuta Genome sequencing and assembly.</title>
        <authorList>
            <person name="Chen H."/>
        </authorList>
    </citation>
    <scope>NUCLEOTIDE SEQUENCE [LARGE SCALE GENOMIC DNA]</scope>
    <source>
        <strain evidence="1">ATCC</strain>
        <strain evidence="3">ATCC(B) 19146</strain>
    </source>
</reference>
<proteinExistence type="predicted"/>
<organism evidence="1 3">
    <name type="scientific">Brevundimonas diminuta</name>
    <name type="common">Pseudomonas diminuta</name>
    <dbReference type="NCBI Taxonomy" id="293"/>
    <lineage>
        <taxon>Bacteria</taxon>
        <taxon>Pseudomonadati</taxon>
        <taxon>Pseudomonadota</taxon>
        <taxon>Alphaproteobacteria</taxon>
        <taxon>Caulobacterales</taxon>
        <taxon>Caulobacteraceae</taxon>
        <taxon>Brevundimonas</taxon>
    </lineage>
</organism>
<accession>A0A410NTL6</accession>
<dbReference type="EMBL" id="CP035093">
    <property type="protein sequence ID" value="QAT13267.1"/>
    <property type="molecule type" value="Genomic_DNA"/>
</dbReference>
<sequence length="177" mass="20485">MEIRDVDRLILVMLAEIQENLKIKGEIDTAFLKDAIFGGHNWALEWRMPGIFKVEQTSRDVLAETVDVLDMYDMMERSYDDLGPSEKVGFDRHEVEFHGFDGNHETDHMGVAQFLVEKMNRFPRFLGRTFNSHHPTLDRVRRMLRAYEPLRAGTGQRSGVPRLNADEIRQVLAAGRL</sequence>
<evidence type="ECO:0000313" key="2">
    <source>
        <dbReference type="EMBL" id="QQB89377.1"/>
    </source>
</evidence>
<dbReference type="Gene3D" id="1.10.3190.10">
    <property type="entry name" value="yfbu gene product, domain 2"/>
    <property type="match status" value="1"/>
</dbReference>
<dbReference type="InterPro" id="IPR023146">
    <property type="entry name" value="YfbU_alpha-helical_sf"/>
</dbReference>
<evidence type="ECO:0000313" key="3">
    <source>
        <dbReference type="Proteomes" id="UP000287388"/>
    </source>
</evidence>
<dbReference type="InterPro" id="IPR005587">
    <property type="entry name" value="UPF0304_YfbU"/>
</dbReference>
<dbReference type="Proteomes" id="UP000287388">
    <property type="component" value="Chromosome"/>
</dbReference>
<name>A0A410NTL6_BREDI</name>
<dbReference type="Proteomes" id="UP000596117">
    <property type="component" value="Chromosome"/>
</dbReference>
<dbReference type="Pfam" id="PF03887">
    <property type="entry name" value="YfbU"/>
    <property type="match status" value="1"/>
</dbReference>
<dbReference type="EMBL" id="CP066026">
    <property type="protein sequence ID" value="QQB89377.1"/>
    <property type="molecule type" value="Genomic_DNA"/>
</dbReference>
<evidence type="ECO:0000313" key="4">
    <source>
        <dbReference type="Proteomes" id="UP000596117"/>
    </source>
</evidence>
<keyword evidence="4" id="KW-1185">Reference proteome</keyword>
<protein>
    <submittedName>
        <fullName evidence="2">YfbU family protein</fullName>
    </submittedName>
</protein>
<dbReference type="RefSeq" id="WP_128718968.1">
    <property type="nucleotide sequence ID" value="NZ_BJNC01000051.1"/>
</dbReference>
<gene>
    <name evidence="1" type="ORF">EQG53_02235</name>
    <name evidence="2" type="ORF">I6H83_02725</name>
</gene>
<dbReference type="SUPFAM" id="SSF116960">
    <property type="entry name" value="YfbU-like"/>
    <property type="match status" value="1"/>
</dbReference>
<dbReference type="AlphaFoldDB" id="A0A410NTL6"/>
<dbReference type="KEGG" id="bdm:EQG53_02235"/>
<evidence type="ECO:0000313" key="1">
    <source>
        <dbReference type="EMBL" id="QAT13267.1"/>
    </source>
</evidence>
<reference evidence="2 4" key="2">
    <citation type="submission" date="2020-12" db="EMBL/GenBank/DDBJ databases">
        <title>FDA dAtabase for Regulatory Grade micrObial Sequences (FDA-ARGOS): Supporting development and validation of Infectious Disease Dx tests.</title>
        <authorList>
            <person name="Kerrigan L."/>
            <person name="Long C."/>
            <person name="Tallon L."/>
            <person name="Sadzewicz L."/>
            <person name="Zhao X."/>
            <person name="Boylan J."/>
            <person name="Ott S."/>
            <person name="Bowen H."/>
            <person name="Vavikolanu K."/>
            <person name="Mehta A."/>
            <person name="Aluvathingal J."/>
            <person name="Nadendla S."/>
            <person name="Yan Y."/>
            <person name="Sichtig H."/>
        </authorList>
    </citation>
    <scope>NUCLEOTIDE SEQUENCE [LARGE SCALE GENOMIC DNA]</scope>
    <source>
        <strain evidence="2 4">FDAARGOS_1026</strain>
    </source>
</reference>